<keyword evidence="8" id="KW-1185">Reference proteome</keyword>
<feature type="domain" description="RDD" evidence="6">
    <location>
        <begin position="3"/>
        <end position="164"/>
    </location>
</feature>
<evidence type="ECO:0000256" key="1">
    <source>
        <dbReference type="ARBA" id="ARBA00004141"/>
    </source>
</evidence>
<organism evidence="7 8">
    <name type="scientific">Metabacillus malikii</name>
    <dbReference type="NCBI Taxonomy" id="1504265"/>
    <lineage>
        <taxon>Bacteria</taxon>
        <taxon>Bacillati</taxon>
        <taxon>Bacillota</taxon>
        <taxon>Bacilli</taxon>
        <taxon>Bacillales</taxon>
        <taxon>Bacillaceae</taxon>
        <taxon>Metabacillus</taxon>
    </lineage>
</organism>
<keyword evidence="3 5" id="KW-1133">Transmembrane helix</keyword>
<evidence type="ECO:0000256" key="4">
    <source>
        <dbReference type="ARBA" id="ARBA00023136"/>
    </source>
</evidence>
<comment type="subcellular location">
    <subcellularLocation>
        <location evidence="1">Membrane</location>
        <topology evidence="1">Multi-pass membrane protein</topology>
    </subcellularLocation>
</comment>
<proteinExistence type="predicted"/>
<feature type="transmembrane region" description="Helical" evidence="5">
    <location>
        <begin position="98"/>
        <end position="118"/>
    </location>
</feature>
<evidence type="ECO:0000256" key="3">
    <source>
        <dbReference type="ARBA" id="ARBA00022989"/>
    </source>
</evidence>
<dbReference type="EMBL" id="JAUSUD010000036">
    <property type="protein sequence ID" value="MDQ0233320.1"/>
    <property type="molecule type" value="Genomic_DNA"/>
</dbReference>
<protein>
    <recommendedName>
        <fullName evidence="6">RDD domain-containing protein</fullName>
    </recommendedName>
</protein>
<dbReference type="RefSeq" id="WP_307346479.1">
    <property type="nucleotide sequence ID" value="NZ_JAUSUD010000036.1"/>
</dbReference>
<evidence type="ECO:0000256" key="5">
    <source>
        <dbReference type="SAM" id="Phobius"/>
    </source>
</evidence>
<accession>A0ABT9ZLZ3</accession>
<evidence type="ECO:0000259" key="6">
    <source>
        <dbReference type="Pfam" id="PF06271"/>
    </source>
</evidence>
<dbReference type="Proteomes" id="UP001234495">
    <property type="component" value="Unassembled WGS sequence"/>
</dbReference>
<dbReference type="Pfam" id="PF06271">
    <property type="entry name" value="RDD"/>
    <property type="match status" value="1"/>
</dbReference>
<gene>
    <name evidence="7" type="ORF">J2S19_004665</name>
</gene>
<sequence length="177" mass="20411">MVKKRIVAYVLDSLITLAICTVLSILPFLFVAVIALLFLPFVASYEDTWNLILIGIMNGILLLGAFVFFVISLGTIFKSTFTRGYKMNGLQIESTNKFRLFIWWFIRNGLAGLFIFIYAYHLANQIDYKYLSILIFIYIIYLCIDGILFFFTKGKRSFTDRWTGIDVLETTKGTTKK</sequence>
<evidence type="ECO:0000313" key="7">
    <source>
        <dbReference type="EMBL" id="MDQ0233320.1"/>
    </source>
</evidence>
<feature type="transmembrane region" description="Helical" evidence="5">
    <location>
        <begin position="130"/>
        <end position="151"/>
    </location>
</feature>
<evidence type="ECO:0000313" key="8">
    <source>
        <dbReference type="Proteomes" id="UP001234495"/>
    </source>
</evidence>
<reference evidence="7 8" key="1">
    <citation type="submission" date="2023-07" db="EMBL/GenBank/DDBJ databases">
        <title>Genomic Encyclopedia of Type Strains, Phase IV (KMG-IV): sequencing the most valuable type-strain genomes for metagenomic binning, comparative biology and taxonomic classification.</title>
        <authorList>
            <person name="Goeker M."/>
        </authorList>
    </citation>
    <scope>NUCLEOTIDE SEQUENCE [LARGE SCALE GENOMIC DNA]</scope>
    <source>
        <strain evidence="7 8">DSM 29005</strain>
    </source>
</reference>
<feature type="transmembrane region" description="Helical" evidence="5">
    <location>
        <begin position="7"/>
        <end position="39"/>
    </location>
</feature>
<keyword evidence="4 5" id="KW-0472">Membrane</keyword>
<evidence type="ECO:0000256" key="2">
    <source>
        <dbReference type="ARBA" id="ARBA00022692"/>
    </source>
</evidence>
<keyword evidence="2 5" id="KW-0812">Transmembrane</keyword>
<name>A0ABT9ZLZ3_9BACI</name>
<dbReference type="InterPro" id="IPR010432">
    <property type="entry name" value="RDD"/>
</dbReference>
<feature type="transmembrane region" description="Helical" evidence="5">
    <location>
        <begin position="51"/>
        <end position="77"/>
    </location>
</feature>
<comment type="caution">
    <text evidence="7">The sequence shown here is derived from an EMBL/GenBank/DDBJ whole genome shotgun (WGS) entry which is preliminary data.</text>
</comment>